<protein>
    <submittedName>
        <fullName evidence="1">NACHT domain-containing protein</fullName>
    </submittedName>
</protein>
<reference evidence="1" key="1">
    <citation type="submission" date="2024-09" db="EMBL/GenBank/DDBJ databases">
        <authorList>
            <person name="Liu J."/>
        </authorList>
    </citation>
    <scope>NUCLEOTIDE SEQUENCE</scope>
    <source>
        <strain evidence="1">NBU2967</strain>
    </source>
</reference>
<name>A0ACC7LF25_9FLAO</name>
<keyword evidence="2" id="KW-1185">Reference proteome</keyword>
<evidence type="ECO:0000313" key="1">
    <source>
        <dbReference type="EMBL" id="MFH6601987.1"/>
    </source>
</evidence>
<dbReference type="Proteomes" id="UP001595191">
    <property type="component" value="Unassembled WGS sequence"/>
</dbReference>
<evidence type="ECO:0000313" key="2">
    <source>
        <dbReference type="Proteomes" id="UP001595191"/>
    </source>
</evidence>
<accession>A0ACC7LF25</accession>
<organism evidence="1 2">
    <name type="scientific">Meishania litoralis</name>
    <dbReference type="NCBI Taxonomy" id="3434685"/>
    <lineage>
        <taxon>Bacteria</taxon>
        <taxon>Pseudomonadati</taxon>
        <taxon>Bacteroidota</taxon>
        <taxon>Flavobacteriia</taxon>
        <taxon>Flavobacteriales</taxon>
        <taxon>Flavobacteriaceae</taxon>
        <taxon>Meishania</taxon>
    </lineage>
</organism>
<gene>
    <name evidence="1" type="ORF">ACEZ3G_00750</name>
</gene>
<dbReference type="EMBL" id="JBHFPV010000001">
    <property type="protein sequence ID" value="MFH6601987.1"/>
    <property type="molecule type" value="Genomic_DNA"/>
</dbReference>
<comment type="caution">
    <text evidence="1">The sequence shown here is derived from an EMBL/GenBank/DDBJ whole genome shotgun (WGS) entry which is preliminary data.</text>
</comment>
<proteinExistence type="predicted"/>
<sequence length="659" mass="77305">MEIDTVKNIATIAAPLTKVVFDTFLKPKLDEIKKSWKRDENIIDHAFEDKFLEYLNETYEKNAILNTVAFKRRKILLDDVYVPLTIQYQNNHDKRGSILIDQYSDVVFKESSKILITDTAGMGKSTMSKKLLLSCIDKNEGVPMLIELRRLSKNKDVIQEILEQLNPINEEIDKQFVLDLIKRGDFIFFFDGFDEISITDRAHVTTEIQKFISKARSNKFVLTSRPEEALSSFGDFFKYQIKPLIPDEAYELIKRYDISNKIAPLLISKIQEKDNFSNIEEYLTTPLLVSLLFTAFEHKQSIPFKKHIFYRQVFDALFESHDLSKGDSFEREKHSKLGSDEFHRVLRTFGYFCLKQENKIEFTRDELGIIVTESLDYVGENNVKSSDFIKDLLITVPIFSKDGMYYKWSHKSLQEYFAAQFIFIDSKEIQKDILKHIAFHKNNMSYINVLDLYQSMDPLGFESVITLSLLTKFIDYLDNSYKNFDGKEKLMRQELTFGYDIYLIRIRFDLKTKENHPSEVFKILKNQFKIKYPRMSIGINVTESEDDISCIKIPEIKKPEQNLIEYHNNLGYDFIKQIDITSVSEKIDLKLIKRKPYHVTDRKNALLNSETNFSKVNDLIKIHLRKRSFLTVDKDKALEQIDRIESRSKKASNNSLLNF</sequence>